<name>A0A1G2LBM3_9BACT</name>
<proteinExistence type="predicted"/>
<dbReference type="InterPro" id="IPR000182">
    <property type="entry name" value="GNAT_dom"/>
</dbReference>
<reference evidence="2 3" key="1">
    <citation type="journal article" date="2016" name="Nat. Commun.">
        <title>Thousands of microbial genomes shed light on interconnected biogeochemical processes in an aquifer system.</title>
        <authorList>
            <person name="Anantharaman K."/>
            <person name="Brown C.T."/>
            <person name="Hug L.A."/>
            <person name="Sharon I."/>
            <person name="Castelle C.J."/>
            <person name="Probst A.J."/>
            <person name="Thomas B.C."/>
            <person name="Singh A."/>
            <person name="Wilkins M.J."/>
            <person name="Karaoz U."/>
            <person name="Brodie E.L."/>
            <person name="Williams K.H."/>
            <person name="Hubbard S.S."/>
            <person name="Banfield J.F."/>
        </authorList>
    </citation>
    <scope>NUCLEOTIDE SEQUENCE [LARGE SCALE GENOMIC DNA]</scope>
</reference>
<evidence type="ECO:0000313" key="3">
    <source>
        <dbReference type="Proteomes" id="UP000178977"/>
    </source>
</evidence>
<accession>A0A1G2LBM3</accession>
<evidence type="ECO:0000259" key="1">
    <source>
        <dbReference type="PROSITE" id="PS51186"/>
    </source>
</evidence>
<dbReference type="Pfam" id="PF13302">
    <property type="entry name" value="Acetyltransf_3"/>
    <property type="match status" value="1"/>
</dbReference>
<feature type="domain" description="N-acetyltransferase" evidence="1">
    <location>
        <begin position="52"/>
        <end position="225"/>
    </location>
</feature>
<dbReference type="InterPro" id="IPR016181">
    <property type="entry name" value="Acyl_CoA_acyltransferase"/>
</dbReference>
<organism evidence="2 3">
    <name type="scientific">Candidatus Sungbacteria bacterium RIFCSPLOWO2_01_FULL_60_25</name>
    <dbReference type="NCBI Taxonomy" id="1802281"/>
    <lineage>
        <taxon>Bacteria</taxon>
        <taxon>Candidatus Sungiibacteriota</taxon>
    </lineage>
</organism>
<dbReference type="EMBL" id="MHQT01000031">
    <property type="protein sequence ID" value="OHA09036.1"/>
    <property type="molecule type" value="Genomic_DNA"/>
</dbReference>
<comment type="caution">
    <text evidence="2">The sequence shown here is derived from an EMBL/GenBank/DDBJ whole genome shotgun (WGS) entry which is preliminary data.</text>
</comment>
<gene>
    <name evidence="2" type="ORF">A3A44_00560</name>
</gene>
<dbReference type="PROSITE" id="PS51186">
    <property type="entry name" value="GNAT"/>
    <property type="match status" value="1"/>
</dbReference>
<dbReference type="Proteomes" id="UP000178977">
    <property type="component" value="Unassembled WGS sequence"/>
</dbReference>
<dbReference type="Gene3D" id="3.40.630.30">
    <property type="match status" value="1"/>
</dbReference>
<dbReference type="GO" id="GO:0016747">
    <property type="term" value="F:acyltransferase activity, transferring groups other than amino-acyl groups"/>
    <property type="evidence" value="ECO:0007669"/>
    <property type="project" value="InterPro"/>
</dbReference>
<dbReference type="AlphaFoldDB" id="A0A1G2LBM3"/>
<evidence type="ECO:0000313" key="2">
    <source>
        <dbReference type="EMBL" id="OHA09036.1"/>
    </source>
</evidence>
<sequence length="252" mass="27507">MNAMPNLSNRLDEALRAYQTAGHAQHPAHYSVHGETPWDVRVSANLSGGDRIAIRNVRSGDEALLRSFRDELGPRSRELFCPYPWDDESRFREALAAAVQSAESGIDASYLMLAADRPIGHFFLWKAGGNAHSRQHGVEVPELGVAVSDAYHGRGLGFLAVAILKAVAEHLESDAVELTTALSNDAGWNTYRRAGFQFLGMIQNPLEVDVTAVTAGAAVAAKYREERQMVLIINAAKRVEVLQYLAAKRGAL</sequence>
<dbReference type="STRING" id="1802281.A3A44_00560"/>
<protein>
    <recommendedName>
        <fullName evidence="1">N-acetyltransferase domain-containing protein</fullName>
    </recommendedName>
</protein>
<dbReference type="SUPFAM" id="SSF55729">
    <property type="entry name" value="Acyl-CoA N-acyltransferases (Nat)"/>
    <property type="match status" value="1"/>
</dbReference>